<evidence type="ECO:0000313" key="2">
    <source>
        <dbReference type="EMBL" id="KAG5547391.1"/>
    </source>
</evidence>
<organism evidence="2 3">
    <name type="scientific">Rhododendron griersonianum</name>
    <dbReference type="NCBI Taxonomy" id="479676"/>
    <lineage>
        <taxon>Eukaryota</taxon>
        <taxon>Viridiplantae</taxon>
        <taxon>Streptophyta</taxon>
        <taxon>Embryophyta</taxon>
        <taxon>Tracheophyta</taxon>
        <taxon>Spermatophyta</taxon>
        <taxon>Magnoliopsida</taxon>
        <taxon>eudicotyledons</taxon>
        <taxon>Gunneridae</taxon>
        <taxon>Pentapetalae</taxon>
        <taxon>asterids</taxon>
        <taxon>Ericales</taxon>
        <taxon>Ericaceae</taxon>
        <taxon>Ericoideae</taxon>
        <taxon>Rhodoreae</taxon>
        <taxon>Rhododendron</taxon>
    </lineage>
</organism>
<accession>A0AAV6K4T7</accession>
<proteinExistence type="predicted"/>
<dbReference type="EMBL" id="JACTNZ010000005">
    <property type="protein sequence ID" value="KAG5547391.1"/>
    <property type="molecule type" value="Genomic_DNA"/>
</dbReference>
<dbReference type="InterPro" id="IPR000477">
    <property type="entry name" value="RT_dom"/>
</dbReference>
<dbReference type="CDD" id="cd01650">
    <property type="entry name" value="RT_nLTR_like"/>
    <property type="match status" value="1"/>
</dbReference>
<keyword evidence="3" id="KW-1185">Reference proteome</keyword>
<evidence type="ECO:0000313" key="3">
    <source>
        <dbReference type="Proteomes" id="UP000823749"/>
    </source>
</evidence>
<dbReference type="PROSITE" id="PS50878">
    <property type="entry name" value="RT_POL"/>
    <property type="match status" value="1"/>
</dbReference>
<dbReference type="AlphaFoldDB" id="A0AAV6K4T7"/>
<evidence type="ECO:0000259" key="1">
    <source>
        <dbReference type="PROSITE" id="PS50878"/>
    </source>
</evidence>
<name>A0AAV6K4T7_9ERIC</name>
<protein>
    <recommendedName>
        <fullName evidence="1">Reverse transcriptase domain-containing protein</fullName>
    </recommendedName>
</protein>
<dbReference type="PANTHER" id="PTHR46890:SF48">
    <property type="entry name" value="RNA-DIRECTED DNA POLYMERASE"/>
    <property type="match status" value="1"/>
</dbReference>
<dbReference type="InterPro" id="IPR043502">
    <property type="entry name" value="DNA/RNA_pol_sf"/>
</dbReference>
<dbReference type="Pfam" id="PF00078">
    <property type="entry name" value="RVT_1"/>
    <property type="match status" value="1"/>
</dbReference>
<gene>
    <name evidence="2" type="ORF">RHGRI_013170</name>
</gene>
<dbReference type="PANTHER" id="PTHR46890">
    <property type="entry name" value="NON-LTR RETROLELEMENT REVERSE TRANSCRIPTASE-LIKE PROTEIN-RELATED"/>
    <property type="match status" value="1"/>
</dbReference>
<reference evidence="2" key="1">
    <citation type="submission" date="2020-08" db="EMBL/GenBank/DDBJ databases">
        <title>Plant Genome Project.</title>
        <authorList>
            <person name="Zhang R.-G."/>
        </authorList>
    </citation>
    <scope>NUCLEOTIDE SEQUENCE</scope>
    <source>
        <strain evidence="2">WSP0</strain>
        <tissue evidence="2">Leaf</tissue>
    </source>
</reference>
<comment type="caution">
    <text evidence="2">The sequence shown here is derived from an EMBL/GenBank/DDBJ whole genome shotgun (WGS) entry which is preliminary data.</text>
</comment>
<dbReference type="InterPro" id="IPR052343">
    <property type="entry name" value="Retrotransposon-Effector_Assoc"/>
</dbReference>
<sequence length="320" mass="36332">MELRIAEESFMRQRSRIKWLALGDQNTKFFHQKVCARRARNTILSLTDTNGNRVEDPEAVKKLILDYYISLLGSVRDGRVDATDQLQLAITNRISDTAQHMLVQPVIGEEIKKALWSIHGDKAPGPNGYNSMFYQKNWLVVGPRLTAGVSTLFNTGFLLKEWNTTAISLIPKVSAPLSPKDFRPISCCNVTLKCVTKVLANRLQAILPSIINKSQSAFIKGRSIIDNVLLMQELVRGYHKDNDVPRCAIKLDLMKAYDSVDWFFLFDTMRIMGFPALYIHWVRQCVTTVRYSVVINGSLEGFFQGQRGLRQGDPISPYFL</sequence>
<dbReference type="SUPFAM" id="SSF56672">
    <property type="entry name" value="DNA/RNA polymerases"/>
    <property type="match status" value="1"/>
</dbReference>
<feature type="domain" description="Reverse transcriptase" evidence="1">
    <location>
        <begin position="151"/>
        <end position="320"/>
    </location>
</feature>
<dbReference type="Proteomes" id="UP000823749">
    <property type="component" value="Chromosome 5"/>
</dbReference>